<organism evidence="1 2">
    <name type="scientific">Pseudomonas deceptionensis</name>
    <dbReference type="NCBI Taxonomy" id="882211"/>
    <lineage>
        <taxon>Bacteria</taxon>
        <taxon>Pseudomonadati</taxon>
        <taxon>Pseudomonadota</taxon>
        <taxon>Gammaproteobacteria</taxon>
        <taxon>Pseudomonadales</taxon>
        <taxon>Pseudomonadaceae</taxon>
        <taxon>Pseudomonas</taxon>
    </lineage>
</organism>
<accession>A0A1H5N7H6</accession>
<dbReference type="Proteomes" id="UP000183613">
    <property type="component" value="Unassembled WGS sequence"/>
</dbReference>
<comment type="caution">
    <text evidence="1">The sequence shown here is derived from an EMBL/GenBank/DDBJ whole genome shotgun (WGS) entry which is preliminary data.</text>
</comment>
<sequence>MSLYYPECGPMPYESIFSIYLKLSHGNFISLPELAKRLGGGVGNGDRSQWLITRKIESALDDVLPRVTGHLPWMHAPVSALNSPTAVLTFCVECLNFGYHSVFNSICLHRVCPLHKRALSVACNGCRRHFYKGFSPAQSIPRSLEVCGKCGFQDIGLRREIRMRRSPKLQSALDYFGSAQARWYREIYGLDTAESGYSGLYYQSSLARAELSGPGERLFDMRSPESLSGYRQFSPPIACIGRFRTYLHDRLYRADSPFHLGDYLRLHSQHEVLHRVKVRFLGKHFSCFEEGCEIAGYPDGQPKTTSFCALAVAFILLCLKASYNIWPSSGSDFHDFSPNNAENTKPAPLLTNWSYREAVLVFLTILARLEYYVSEGHDFFVICRSEVIYFPDDRGVTLLRKSSYKFRCNCRNPQRQHLLSRSGSGGALMVVCAAQGDHVDGNLASKHLVV</sequence>
<evidence type="ECO:0000313" key="1">
    <source>
        <dbReference type="EMBL" id="SEE97562.1"/>
    </source>
</evidence>
<reference evidence="1" key="1">
    <citation type="submission" date="2016-10" db="EMBL/GenBank/DDBJ databases">
        <authorList>
            <person name="Varghese N."/>
            <person name="Submissions S."/>
        </authorList>
    </citation>
    <scope>NUCLEOTIDE SEQUENCE [LARGE SCALE GENOMIC DNA]</scope>
    <source>
        <strain evidence="1">LMG 25555</strain>
    </source>
</reference>
<dbReference type="AlphaFoldDB" id="A0A1H5N7H6"/>
<proteinExistence type="predicted"/>
<dbReference type="EMBL" id="FNUD01000002">
    <property type="protein sequence ID" value="SEE97562.1"/>
    <property type="molecule type" value="Genomic_DNA"/>
</dbReference>
<gene>
    <name evidence="1" type="ORF">SAMN04489800_3252</name>
</gene>
<name>A0A1H5N7H6_PSEDM</name>
<protein>
    <recommendedName>
        <fullName evidence="3">TniQ protein</fullName>
    </recommendedName>
</protein>
<keyword evidence="2" id="KW-1185">Reference proteome</keyword>
<evidence type="ECO:0000313" key="2">
    <source>
        <dbReference type="Proteomes" id="UP000183613"/>
    </source>
</evidence>
<evidence type="ECO:0008006" key="3">
    <source>
        <dbReference type="Google" id="ProtNLM"/>
    </source>
</evidence>